<evidence type="ECO:0000313" key="2">
    <source>
        <dbReference type="EMBL" id="MFC6039451.1"/>
    </source>
</evidence>
<evidence type="ECO:0000313" key="3">
    <source>
        <dbReference type="Proteomes" id="UP001596170"/>
    </source>
</evidence>
<dbReference type="Gene3D" id="3.40.630.30">
    <property type="match status" value="1"/>
</dbReference>
<dbReference type="Pfam" id="PF13302">
    <property type="entry name" value="Acetyltransf_3"/>
    <property type="match status" value="1"/>
</dbReference>
<keyword evidence="2" id="KW-0012">Acyltransferase</keyword>
<protein>
    <submittedName>
        <fullName evidence="2">GNAT family N-acetyltransferase</fullName>
        <ecNumber evidence="2">2.3.-.-</ecNumber>
    </submittedName>
</protein>
<dbReference type="Proteomes" id="UP001596170">
    <property type="component" value="Unassembled WGS sequence"/>
</dbReference>
<dbReference type="InterPro" id="IPR051531">
    <property type="entry name" value="N-acetyltransferase"/>
</dbReference>
<keyword evidence="2" id="KW-0808">Transferase</keyword>
<name>A0ABW1L655_9BACL</name>
<feature type="domain" description="N-acetyltransferase" evidence="1">
    <location>
        <begin position="23"/>
        <end position="176"/>
    </location>
</feature>
<reference evidence="3" key="1">
    <citation type="journal article" date="2019" name="Int. J. Syst. Evol. Microbiol.">
        <title>The Global Catalogue of Microorganisms (GCM) 10K type strain sequencing project: providing services to taxonomists for standard genome sequencing and annotation.</title>
        <authorList>
            <consortium name="The Broad Institute Genomics Platform"/>
            <consortium name="The Broad Institute Genome Sequencing Center for Infectious Disease"/>
            <person name="Wu L."/>
            <person name="Ma J."/>
        </authorList>
    </citation>
    <scope>NUCLEOTIDE SEQUENCE [LARGE SCALE GENOMIC DNA]</scope>
    <source>
        <strain evidence="3">CCUG 54527</strain>
    </source>
</reference>
<dbReference type="GO" id="GO:0016746">
    <property type="term" value="F:acyltransferase activity"/>
    <property type="evidence" value="ECO:0007669"/>
    <property type="project" value="UniProtKB-KW"/>
</dbReference>
<sequence length="183" mass="21198">MSFPVLETNRLRLIELNSTHSEDLFNQFSLEDVTRYYGMDPLLTLEQAEKMIVNMNNGFTEKRSARWGIQLKETSELAGTIGLNNLQLWSKKCEVGYDLHPNYWGNGYVTEALEKVLLHCFDTLELSRVGAFTFPDNKASWKLLLKSGFEKEGLLRNYLYQGGKTHDAFVFSITKEDWDRLRS</sequence>
<comment type="caution">
    <text evidence="2">The sequence shown here is derived from an EMBL/GenBank/DDBJ whole genome shotgun (WGS) entry which is preliminary data.</text>
</comment>
<evidence type="ECO:0000259" key="1">
    <source>
        <dbReference type="PROSITE" id="PS51186"/>
    </source>
</evidence>
<dbReference type="InterPro" id="IPR000182">
    <property type="entry name" value="GNAT_dom"/>
</dbReference>
<dbReference type="PANTHER" id="PTHR43792:SF9">
    <property type="entry name" value="RIBOSOMAL-PROTEIN-ALANINE ACETYLTRANSFERASE"/>
    <property type="match status" value="1"/>
</dbReference>
<dbReference type="EMBL" id="JBHSRI010000009">
    <property type="protein sequence ID" value="MFC6039451.1"/>
    <property type="molecule type" value="Genomic_DNA"/>
</dbReference>
<dbReference type="PANTHER" id="PTHR43792">
    <property type="entry name" value="GNAT FAMILY, PUTATIVE (AFU_ORTHOLOGUE AFUA_3G00765)-RELATED-RELATED"/>
    <property type="match status" value="1"/>
</dbReference>
<dbReference type="RefSeq" id="WP_377733543.1">
    <property type="nucleotide sequence ID" value="NZ_JBHSRI010000009.1"/>
</dbReference>
<dbReference type="InterPro" id="IPR016181">
    <property type="entry name" value="Acyl_CoA_acyltransferase"/>
</dbReference>
<dbReference type="SUPFAM" id="SSF55729">
    <property type="entry name" value="Acyl-CoA N-acyltransferases (Nat)"/>
    <property type="match status" value="1"/>
</dbReference>
<organism evidence="2 3">
    <name type="scientific">Paenisporosarcina macmurdoensis</name>
    <dbReference type="NCBI Taxonomy" id="212659"/>
    <lineage>
        <taxon>Bacteria</taxon>
        <taxon>Bacillati</taxon>
        <taxon>Bacillota</taxon>
        <taxon>Bacilli</taxon>
        <taxon>Bacillales</taxon>
        <taxon>Caryophanaceae</taxon>
        <taxon>Paenisporosarcina</taxon>
    </lineage>
</organism>
<accession>A0ABW1L655</accession>
<dbReference type="EC" id="2.3.-.-" evidence="2"/>
<dbReference type="PROSITE" id="PS51186">
    <property type="entry name" value="GNAT"/>
    <property type="match status" value="1"/>
</dbReference>
<gene>
    <name evidence="2" type="ORF">ACFPYN_08450</name>
</gene>
<proteinExistence type="predicted"/>
<keyword evidence="3" id="KW-1185">Reference proteome</keyword>